<dbReference type="AlphaFoldDB" id="A0A8J8Q0T0"/>
<accession>A0A8J8Q0T0</accession>
<reference evidence="1" key="1">
    <citation type="submission" date="2017-11" db="EMBL/GenBank/DDBJ databases">
        <authorList>
            <person name="Kajale S.C."/>
            <person name="Sharma A."/>
        </authorList>
    </citation>
    <scope>NUCLEOTIDE SEQUENCE</scope>
    <source>
        <strain evidence="1">LS1_42</strain>
    </source>
</reference>
<dbReference type="EMBL" id="PHNJ01000011">
    <property type="protein sequence ID" value="TYL37217.1"/>
    <property type="molecule type" value="Genomic_DNA"/>
</dbReference>
<comment type="caution">
    <text evidence="1">The sequence shown here is derived from an EMBL/GenBank/DDBJ whole genome shotgun (WGS) entry which is preliminary data.</text>
</comment>
<evidence type="ECO:0000313" key="2">
    <source>
        <dbReference type="Proteomes" id="UP000766904"/>
    </source>
</evidence>
<keyword evidence="2" id="KW-1185">Reference proteome</keyword>
<evidence type="ECO:0000313" key="1">
    <source>
        <dbReference type="EMBL" id="TYL37217.1"/>
    </source>
</evidence>
<sequence length="104" mass="11134">MCVLSVTSIDSVLFLAVTDVPLSIDHAAADKTVTTEHAIDNLSVYDTTRSRQVTRSMDLSNGCTEGCARPPLVLSLEEFGVTVARILSVAFRSAFATNPQTSQT</sequence>
<gene>
    <name evidence="1" type="ORF">CV102_18045</name>
</gene>
<organism evidence="1 2">
    <name type="scientific">Natronococcus pandeyae</name>
    <dbReference type="NCBI Taxonomy" id="2055836"/>
    <lineage>
        <taxon>Archaea</taxon>
        <taxon>Methanobacteriati</taxon>
        <taxon>Methanobacteriota</taxon>
        <taxon>Stenosarchaea group</taxon>
        <taxon>Halobacteria</taxon>
        <taxon>Halobacteriales</taxon>
        <taxon>Natrialbaceae</taxon>
        <taxon>Natronococcus</taxon>
    </lineage>
</organism>
<dbReference type="Proteomes" id="UP000766904">
    <property type="component" value="Unassembled WGS sequence"/>
</dbReference>
<protein>
    <submittedName>
        <fullName evidence="1">Uncharacterized protein</fullName>
    </submittedName>
</protein>
<proteinExistence type="predicted"/>
<name>A0A8J8Q0T0_9EURY</name>